<dbReference type="SUPFAM" id="SSF52266">
    <property type="entry name" value="SGNH hydrolase"/>
    <property type="match status" value="1"/>
</dbReference>
<name>A0ABD4XGR0_WEIPA</name>
<dbReference type="EMBL" id="JAANXN010000002">
    <property type="protein sequence ID" value="MDF8370494.1"/>
    <property type="molecule type" value="Genomic_DNA"/>
</dbReference>
<dbReference type="InterPro" id="IPR036514">
    <property type="entry name" value="SGNH_hydro_sf"/>
</dbReference>
<organism evidence="1 2">
    <name type="scientific">Weissella paramesenteroides</name>
    <name type="common">Leuconostoc paramesenteroides</name>
    <dbReference type="NCBI Taxonomy" id="1249"/>
    <lineage>
        <taxon>Bacteria</taxon>
        <taxon>Bacillati</taxon>
        <taxon>Bacillota</taxon>
        <taxon>Bacilli</taxon>
        <taxon>Lactobacillales</taxon>
        <taxon>Lactobacillaceae</taxon>
        <taxon>Weissella</taxon>
    </lineage>
</organism>
<keyword evidence="1" id="KW-0378">Hydrolase</keyword>
<dbReference type="Gene3D" id="3.40.50.1110">
    <property type="entry name" value="SGNH hydrolase"/>
    <property type="match status" value="1"/>
</dbReference>
<protein>
    <submittedName>
        <fullName evidence="1">SGNH/GDSL hydrolase family protein</fullName>
    </submittedName>
</protein>
<evidence type="ECO:0000313" key="2">
    <source>
        <dbReference type="Proteomes" id="UP001215461"/>
    </source>
</evidence>
<dbReference type="AlphaFoldDB" id="A0ABD4XGR0"/>
<dbReference type="CDD" id="cd00229">
    <property type="entry name" value="SGNH_hydrolase"/>
    <property type="match status" value="1"/>
</dbReference>
<gene>
    <name evidence="1" type="ORF">G9403_02300</name>
</gene>
<dbReference type="Proteomes" id="UP001215461">
    <property type="component" value="Unassembled WGS sequence"/>
</dbReference>
<accession>A0ABD4XGR0</accession>
<proteinExistence type="predicted"/>
<dbReference type="GO" id="GO:0016787">
    <property type="term" value="F:hydrolase activity"/>
    <property type="evidence" value="ECO:0007669"/>
    <property type="project" value="UniProtKB-KW"/>
</dbReference>
<sequence>MTDTQAVTYNDPLPNNFPNDYDAIDIDARTLLRTSSIRTKMYGKDVREAIAEGIEINATIANEALEATDIASNTFKDEYTYNGNWEDGYVASSNNTSNYPEGQITNSTGVNQYKHSNYIGVVKGDLVLVKMATFDGIIGLAKFDGDRNFVSAIQQDRTPLTDFAYIVQENIEYLMVSNASATFKNPSIHVIKNYENDYTKKMNDLSAASYNGYINPTTHEIVGSGSYRISNMIPIREKDLLFLKLWNSTGAAAIVEMNANGTVLKNIAVGENKLKYYNVAGITDEIRFIRYVNRVDFNDVTASLTTNLNTLFKKKVGMLGDSYVKGNKTDENLTAYNIASLKLGASYINYGINGNTIASYDGYADNQVPMSIRFADMDDNLDIIGFEGGRNDYNHNIPIGEDTDTDVTTFKGALNVLCEGLIKKYLGKKLFGVPCWAVNTSANSVGATQLDYLNAFVHIVHDIWGIEILDSRSVGVFMNSPEFLAKYTEDGNSISHLNADGHAMFANKVEDFLNNI</sequence>
<reference evidence="1 2" key="1">
    <citation type="submission" date="2020-03" db="EMBL/GenBank/DDBJ databases">
        <title>Comparative genomics of Weissella paramesenteroides.</title>
        <authorList>
            <person name="Kant R."/>
            <person name="Takala T."/>
            <person name="Saris P."/>
        </authorList>
    </citation>
    <scope>NUCLEOTIDE SEQUENCE [LARGE SCALE GENOMIC DNA]</scope>
    <source>
        <strain evidence="1 2">SJ27-4</strain>
    </source>
</reference>
<comment type="caution">
    <text evidence="1">The sequence shown here is derived from an EMBL/GenBank/DDBJ whole genome shotgun (WGS) entry which is preliminary data.</text>
</comment>
<dbReference type="RefSeq" id="WP_277361941.1">
    <property type="nucleotide sequence ID" value="NZ_JAANXN010000002.1"/>
</dbReference>
<evidence type="ECO:0000313" key="1">
    <source>
        <dbReference type="EMBL" id="MDF8370494.1"/>
    </source>
</evidence>